<dbReference type="Gene3D" id="3.40.250.10">
    <property type="entry name" value="Rhodanese-like domain"/>
    <property type="match status" value="1"/>
</dbReference>
<evidence type="ECO:0000313" key="4">
    <source>
        <dbReference type="Proteomes" id="UP001056819"/>
    </source>
</evidence>
<dbReference type="AlphaFoldDB" id="A0AAE9HS92"/>
<keyword evidence="1" id="KW-0732">Signal</keyword>
<evidence type="ECO:0000256" key="1">
    <source>
        <dbReference type="SAM" id="SignalP"/>
    </source>
</evidence>
<dbReference type="SUPFAM" id="SSF52821">
    <property type="entry name" value="Rhodanese/Cell cycle control phosphatase"/>
    <property type="match status" value="1"/>
</dbReference>
<dbReference type="Proteomes" id="UP001056819">
    <property type="component" value="Chromosome"/>
</dbReference>
<dbReference type="GO" id="GO:0004792">
    <property type="term" value="F:thiosulfate-cyanide sulfurtransferase activity"/>
    <property type="evidence" value="ECO:0007669"/>
    <property type="project" value="TreeGrafter"/>
</dbReference>
<reference evidence="3" key="1">
    <citation type="submission" date="2022-05" db="EMBL/GenBank/DDBJ databases">
        <title>Alysiella filiformis genome sequencing.</title>
        <authorList>
            <person name="Viehboeck T."/>
        </authorList>
    </citation>
    <scope>NUCLEOTIDE SEQUENCE</scope>
    <source>
        <strain evidence="3">DSM 2580</strain>
    </source>
</reference>
<gene>
    <name evidence="3" type="ORF">LNQ82_05450</name>
</gene>
<sequence length="137" mass="14304">MKRFLCLTFTLFAAACGNAAQTQPPASTPVTPAASSASAPAASAAVSDAASAVAPKQVLLIDVRSPEEFAAGHLDGAVNIPHDQIAEQIARFTKDPNAEIQLYCRSGRRSGVALETLQGMGYKNLSNLGAYDDLKKK</sequence>
<dbReference type="PROSITE" id="PS50206">
    <property type="entry name" value="RHODANESE_3"/>
    <property type="match status" value="1"/>
</dbReference>
<feature type="domain" description="Rhodanese" evidence="2">
    <location>
        <begin position="54"/>
        <end position="136"/>
    </location>
</feature>
<dbReference type="SMART" id="SM00450">
    <property type="entry name" value="RHOD"/>
    <property type="match status" value="1"/>
</dbReference>
<dbReference type="RefSeq" id="WP_027022315.1">
    <property type="nucleotide sequence ID" value="NZ_CP097501.1"/>
</dbReference>
<evidence type="ECO:0000259" key="2">
    <source>
        <dbReference type="PROSITE" id="PS50206"/>
    </source>
</evidence>
<dbReference type="InterPro" id="IPR036873">
    <property type="entry name" value="Rhodanese-like_dom_sf"/>
</dbReference>
<dbReference type="PANTHER" id="PTHR44086:SF10">
    <property type="entry name" value="THIOSULFATE SULFURTRANSFERASE_RHODANESE-LIKE DOMAIN-CONTAINING PROTEIN 3"/>
    <property type="match status" value="1"/>
</dbReference>
<proteinExistence type="predicted"/>
<accession>A0AAE9HS92</accession>
<evidence type="ECO:0000313" key="3">
    <source>
        <dbReference type="EMBL" id="URD66688.1"/>
    </source>
</evidence>
<dbReference type="PANTHER" id="PTHR44086">
    <property type="entry name" value="THIOSULFATE SULFURTRANSFERASE RDL2, MITOCHONDRIAL-RELATED"/>
    <property type="match status" value="1"/>
</dbReference>
<name>A0AAE9HS92_9NEIS</name>
<feature type="chain" id="PRO_5042094056" evidence="1">
    <location>
        <begin position="23"/>
        <end position="137"/>
    </location>
</feature>
<feature type="signal peptide" evidence="1">
    <location>
        <begin position="1"/>
        <end position="22"/>
    </location>
</feature>
<protein>
    <submittedName>
        <fullName evidence="3">Rhodanese-like domain-containing protein</fullName>
    </submittedName>
</protein>
<dbReference type="EMBL" id="CP097501">
    <property type="protein sequence ID" value="URD66688.1"/>
    <property type="molecule type" value="Genomic_DNA"/>
</dbReference>
<dbReference type="InterPro" id="IPR001763">
    <property type="entry name" value="Rhodanese-like_dom"/>
</dbReference>
<dbReference type="CDD" id="cd00158">
    <property type="entry name" value="RHOD"/>
    <property type="match status" value="1"/>
</dbReference>
<dbReference type="PROSITE" id="PS51257">
    <property type="entry name" value="PROKAR_LIPOPROTEIN"/>
    <property type="match status" value="1"/>
</dbReference>
<dbReference type="Pfam" id="PF00581">
    <property type="entry name" value="Rhodanese"/>
    <property type="match status" value="1"/>
</dbReference>
<organism evidence="3 4">
    <name type="scientific">Conchiformibius steedae DSM 2580</name>
    <dbReference type="NCBI Taxonomy" id="1121352"/>
    <lineage>
        <taxon>Bacteria</taxon>
        <taxon>Pseudomonadati</taxon>
        <taxon>Pseudomonadota</taxon>
        <taxon>Betaproteobacteria</taxon>
        <taxon>Neisseriales</taxon>
        <taxon>Neisseriaceae</taxon>
        <taxon>Conchiformibius</taxon>
    </lineage>
</organism>